<dbReference type="InterPro" id="IPR012348">
    <property type="entry name" value="RNR-like"/>
</dbReference>
<sequence length="72" mass="8106">MLAFNVNAKQSVNITKETVQDSVQSTLVDPVCKMKVKANSEKSTVYKKVTYHFCSESCKNKFVAAPTKYIKK</sequence>
<dbReference type="GO" id="GO:0016491">
    <property type="term" value="F:oxidoreductase activity"/>
    <property type="evidence" value="ECO:0007669"/>
    <property type="project" value="InterPro"/>
</dbReference>
<dbReference type="Gene3D" id="1.10.620.20">
    <property type="entry name" value="Ribonucleotide Reductase, subunit A"/>
    <property type="match status" value="1"/>
</dbReference>
<dbReference type="InterPro" id="IPR009078">
    <property type="entry name" value="Ferritin-like_SF"/>
</dbReference>
<evidence type="ECO:0000313" key="2">
    <source>
        <dbReference type="EMBL" id="TDG35814.1"/>
    </source>
</evidence>
<comment type="caution">
    <text evidence="2">The sequence shown here is derived from an EMBL/GenBank/DDBJ whole genome shotgun (WGS) entry which is preliminary data.</text>
</comment>
<dbReference type="SMART" id="SM00746">
    <property type="entry name" value="TRASH"/>
    <property type="match status" value="1"/>
</dbReference>
<protein>
    <submittedName>
        <fullName evidence="2">YHS domain-containing protein</fullName>
    </submittedName>
</protein>
<proteinExistence type="predicted"/>
<dbReference type="AlphaFoldDB" id="A0A4R5MJK9"/>
<reference evidence="2 3" key="1">
    <citation type="submission" date="2019-02" db="EMBL/GenBank/DDBJ databases">
        <title>Pedobacter sp. nov., a novel speices isolated from soil of pinguins habitat in Antarcitica.</title>
        <authorList>
            <person name="He R.-H."/>
        </authorList>
    </citation>
    <scope>NUCLEOTIDE SEQUENCE [LARGE SCALE GENOMIC DNA]</scope>
    <source>
        <strain evidence="2 3">E01020</strain>
    </source>
</reference>
<dbReference type="EMBL" id="SJCY01000008">
    <property type="protein sequence ID" value="TDG35814.1"/>
    <property type="molecule type" value="Genomic_DNA"/>
</dbReference>
<feature type="domain" description="TRASH" evidence="1">
    <location>
        <begin position="29"/>
        <end position="66"/>
    </location>
</feature>
<name>A0A4R5MJK9_9SPHI</name>
<accession>A0A4R5MJK9</accession>
<dbReference type="Pfam" id="PF04945">
    <property type="entry name" value="YHS"/>
    <property type="match status" value="1"/>
</dbReference>
<dbReference type="InterPro" id="IPR011017">
    <property type="entry name" value="TRASH_dom"/>
</dbReference>
<dbReference type="InterPro" id="IPR007029">
    <property type="entry name" value="YHS_dom"/>
</dbReference>
<evidence type="ECO:0000313" key="3">
    <source>
        <dbReference type="Proteomes" id="UP000295668"/>
    </source>
</evidence>
<keyword evidence="3" id="KW-1185">Reference proteome</keyword>
<evidence type="ECO:0000259" key="1">
    <source>
        <dbReference type="SMART" id="SM00746"/>
    </source>
</evidence>
<gene>
    <name evidence="2" type="ORF">EZJ43_12125</name>
</gene>
<dbReference type="OrthoDB" id="6382410at2"/>
<dbReference type="SUPFAM" id="SSF47240">
    <property type="entry name" value="Ferritin-like"/>
    <property type="match status" value="1"/>
</dbReference>
<dbReference type="Proteomes" id="UP000295668">
    <property type="component" value="Unassembled WGS sequence"/>
</dbReference>
<organism evidence="2 3">
    <name type="scientific">Pedobacter changchengzhani</name>
    <dbReference type="NCBI Taxonomy" id="2529274"/>
    <lineage>
        <taxon>Bacteria</taxon>
        <taxon>Pseudomonadati</taxon>
        <taxon>Bacteroidota</taxon>
        <taxon>Sphingobacteriia</taxon>
        <taxon>Sphingobacteriales</taxon>
        <taxon>Sphingobacteriaceae</taxon>
        <taxon>Pedobacter</taxon>
    </lineage>
</organism>